<dbReference type="PANTHER" id="PTHR24291">
    <property type="entry name" value="CYTOCHROME P450 FAMILY 4"/>
    <property type="match status" value="1"/>
</dbReference>
<evidence type="ECO:0000256" key="13">
    <source>
        <dbReference type="PIRSR" id="PIRSR602401-1"/>
    </source>
</evidence>
<protein>
    <submittedName>
        <fullName evidence="15">Cytochrome P450 3638G6</fullName>
    </submittedName>
</protein>
<dbReference type="Gene3D" id="1.10.630.10">
    <property type="entry name" value="Cytochrome P450"/>
    <property type="match status" value="1"/>
</dbReference>
<dbReference type="GO" id="GO:0005789">
    <property type="term" value="C:endoplasmic reticulum membrane"/>
    <property type="evidence" value="ECO:0007669"/>
    <property type="project" value="UniProtKB-SubCell"/>
</dbReference>
<organism evidence="15">
    <name type="scientific">Maconellicoccus hirsutus</name>
    <name type="common">Pink hibiscus mealybug</name>
    <dbReference type="NCBI Taxonomy" id="177089"/>
    <lineage>
        <taxon>Eukaryota</taxon>
        <taxon>Metazoa</taxon>
        <taxon>Ecdysozoa</taxon>
        <taxon>Arthropoda</taxon>
        <taxon>Hexapoda</taxon>
        <taxon>Insecta</taxon>
        <taxon>Pterygota</taxon>
        <taxon>Neoptera</taxon>
        <taxon>Paraneoptera</taxon>
        <taxon>Hemiptera</taxon>
        <taxon>Sternorrhyncha</taxon>
        <taxon>Coccoidea</taxon>
        <taxon>Pseudococcidae</taxon>
        <taxon>Maconellicoccus</taxon>
    </lineage>
</organism>
<evidence type="ECO:0000256" key="2">
    <source>
        <dbReference type="ARBA" id="ARBA00004174"/>
    </source>
</evidence>
<keyword evidence="9" id="KW-0560">Oxidoreductase</keyword>
<dbReference type="EMBL" id="OR117248">
    <property type="protein sequence ID" value="WIM41688.1"/>
    <property type="molecule type" value="mRNA"/>
</dbReference>
<dbReference type="GO" id="GO:0020037">
    <property type="term" value="F:heme binding"/>
    <property type="evidence" value="ECO:0007669"/>
    <property type="project" value="InterPro"/>
</dbReference>
<dbReference type="PANTHER" id="PTHR24291:SF189">
    <property type="entry name" value="CYTOCHROME P450 4C3-RELATED"/>
    <property type="match status" value="1"/>
</dbReference>
<comment type="cofactor">
    <cofactor evidence="1 13">
        <name>heme</name>
        <dbReference type="ChEBI" id="CHEBI:30413"/>
    </cofactor>
</comment>
<comment type="similarity">
    <text evidence="4">Belongs to the cytochrome P450 family.</text>
</comment>
<proteinExistence type="evidence at transcript level"/>
<accession>A0AAT9UUA0</accession>
<dbReference type="PRINTS" id="PR00385">
    <property type="entry name" value="P450"/>
</dbReference>
<keyword evidence="10 13" id="KW-0408">Iron</keyword>
<dbReference type="AlphaFoldDB" id="A0AAT9UUA0"/>
<comment type="subcellular location">
    <subcellularLocation>
        <location evidence="3">Endoplasmic reticulum membrane</location>
        <topology evidence="3">Peripheral membrane protein</topology>
    </subcellularLocation>
    <subcellularLocation>
        <location evidence="2">Microsome membrane</location>
        <topology evidence="2">Peripheral membrane protein</topology>
    </subcellularLocation>
</comment>
<dbReference type="InterPro" id="IPR036396">
    <property type="entry name" value="Cyt_P450_sf"/>
</dbReference>
<keyword evidence="6 13" id="KW-0479">Metal-binding</keyword>
<dbReference type="GO" id="GO:0016705">
    <property type="term" value="F:oxidoreductase activity, acting on paired donors, with incorporation or reduction of molecular oxygen"/>
    <property type="evidence" value="ECO:0007669"/>
    <property type="project" value="InterPro"/>
</dbReference>
<reference evidence="15" key="1">
    <citation type="submission" date="2023-06" db="EMBL/GenBank/DDBJ databases">
        <title>Identification of Cytochrome P450s in Maconellicoccus hirsutus.</title>
        <authorList>
            <person name="Selvamani S.B."/>
            <person name="Negi N."/>
            <person name="Nagarjuna Reddy K.V."/>
            <person name="Ramasamy G.G."/>
        </authorList>
    </citation>
    <scope>NUCLEOTIDE SEQUENCE</scope>
</reference>
<evidence type="ECO:0000256" key="7">
    <source>
        <dbReference type="ARBA" id="ARBA00022824"/>
    </source>
</evidence>
<evidence type="ECO:0000313" key="15">
    <source>
        <dbReference type="EMBL" id="WIM41688.1"/>
    </source>
</evidence>
<keyword evidence="12 14" id="KW-0472">Membrane</keyword>
<dbReference type="InterPro" id="IPR050196">
    <property type="entry name" value="Cytochrome_P450_Monoox"/>
</dbReference>
<keyword evidence="5 13" id="KW-0349">Heme</keyword>
<evidence type="ECO:0000256" key="5">
    <source>
        <dbReference type="ARBA" id="ARBA00022617"/>
    </source>
</evidence>
<dbReference type="InterPro" id="IPR001128">
    <property type="entry name" value="Cyt_P450"/>
</dbReference>
<feature type="transmembrane region" description="Helical" evidence="14">
    <location>
        <begin position="39"/>
        <end position="58"/>
    </location>
</feature>
<keyword evidence="14" id="KW-0812">Transmembrane</keyword>
<dbReference type="SUPFAM" id="SSF48264">
    <property type="entry name" value="Cytochrome P450"/>
    <property type="match status" value="1"/>
</dbReference>
<keyword evidence="8" id="KW-0492">Microsome</keyword>
<evidence type="ECO:0000256" key="6">
    <source>
        <dbReference type="ARBA" id="ARBA00022723"/>
    </source>
</evidence>
<evidence type="ECO:0000256" key="10">
    <source>
        <dbReference type="ARBA" id="ARBA00023004"/>
    </source>
</evidence>
<feature type="binding site" description="axial binding residue" evidence="13">
    <location>
        <position position="482"/>
    </location>
    <ligand>
        <name>heme</name>
        <dbReference type="ChEBI" id="CHEBI:30413"/>
    </ligand>
    <ligandPart>
        <name>Fe</name>
        <dbReference type="ChEBI" id="CHEBI:18248"/>
    </ligandPart>
</feature>
<dbReference type="Pfam" id="PF00067">
    <property type="entry name" value="p450"/>
    <property type="match status" value="1"/>
</dbReference>
<keyword evidence="14" id="KW-1133">Transmembrane helix</keyword>
<dbReference type="GO" id="GO:0004497">
    <property type="term" value="F:monooxygenase activity"/>
    <property type="evidence" value="ECO:0007669"/>
    <property type="project" value="UniProtKB-KW"/>
</dbReference>
<dbReference type="GO" id="GO:0005506">
    <property type="term" value="F:iron ion binding"/>
    <property type="evidence" value="ECO:0007669"/>
    <property type="project" value="InterPro"/>
</dbReference>
<evidence type="ECO:0000256" key="8">
    <source>
        <dbReference type="ARBA" id="ARBA00022848"/>
    </source>
</evidence>
<sequence length="538" mass="62804">MVDFSLECCIPTTTKTHNIMTTTESHILVDFGTILENCVIAVALLLTGITLRYGFIYYKRMRRMMAMLNSFNQVPTKPIIGSIHLFTGNMRERFRKMVALSKQYEFPFVAWLMNVPIVFIGKCDDIQIVLNKSNDRDLQGVFEKIFCEGLIGLHGEQWRKSRRITISAFTPIMLSRYFSVFDEYAALLTKKLEKLCDTDEVFNIANYVFTIHLSSTVRNLAGYEIEPWSNESKQFVDAMTKCFQMEIKRFANPLLFFNVLYEIYLFITGNRKMYEIIHQLPRKIVQNRLAKYSMKGAPQYDGTSPSTNVSNSKLLIDSVLQRHATDVNFKEKNICDELLNLMIGGFESTGLVTSFMLLMLAMHQEAQEKVYHEIKTIYAHDGQEVQMEDLKKLVYMEQCINETLRKFPFIATDTRIHDEDIVLNNDRVIPAGCQIFLQFYDCHHDKEFFPNADNWDPEHFAPERKNIYKQAFFPFAGGLRSCVGSRYSMMSLKIQFVHLLRRYRFSTEMKMQDIHLISDLAVRNDTGYWLKIHSRQKN</sequence>
<evidence type="ECO:0000256" key="1">
    <source>
        <dbReference type="ARBA" id="ARBA00001971"/>
    </source>
</evidence>
<feature type="transmembrane region" description="Helical" evidence="14">
    <location>
        <begin position="250"/>
        <end position="267"/>
    </location>
</feature>
<dbReference type="PRINTS" id="PR00463">
    <property type="entry name" value="EP450I"/>
</dbReference>
<evidence type="ECO:0000256" key="11">
    <source>
        <dbReference type="ARBA" id="ARBA00023033"/>
    </source>
</evidence>
<evidence type="ECO:0000256" key="12">
    <source>
        <dbReference type="ARBA" id="ARBA00023136"/>
    </source>
</evidence>
<keyword evidence="7" id="KW-0256">Endoplasmic reticulum</keyword>
<keyword evidence="11" id="KW-0503">Monooxygenase</keyword>
<evidence type="ECO:0000256" key="9">
    <source>
        <dbReference type="ARBA" id="ARBA00023002"/>
    </source>
</evidence>
<evidence type="ECO:0000256" key="3">
    <source>
        <dbReference type="ARBA" id="ARBA00004406"/>
    </source>
</evidence>
<name>A0AAT9UUA0_MACHI</name>
<evidence type="ECO:0000256" key="14">
    <source>
        <dbReference type="SAM" id="Phobius"/>
    </source>
</evidence>
<evidence type="ECO:0000256" key="4">
    <source>
        <dbReference type="ARBA" id="ARBA00010617"/>
    </source>
</evidence>
<dbReference type="InterPro" id="IPR002401">
    <property type="entry name" value="Cyt_P450_E_grp-I"/>
</dbReference>